<name>A0AA88YXN8_PINIB</name>
<feature type="repeat" description="ANK" evidence="3">
    <location>
        <begin position="412"/>
        <end position="444"/>
    </location>
</feature>
<evidence type="ECO:0000256" key="1">
    <source>
        <dbReference type="ARBA" id="ARBA00022737"/>
    </source>
</evidence>
<proteinExistence type="predicted"/>
<feature type="region of interest" description="Disordered" evidence="4">
    <location>
        <begin position="88"/>
        <end position="175"/>
    </location>
</feature>
<dbReference type="Pfam" id="PF00023">
    <property type="entry name" value="Ank"/>
    <property type="match status" value="1"/>
</dbReference>
<dbReference type="EMBL" id="VSWD01000001">
    <property type="protein sequence ID" value="KAK3109008.1"/>
    <property type="molecule type" value="Genomic_DNA"/>
</dbReference>
<dbReference type="Pfam" id="PF00533">
    <property type="entry name" value="BRCT"/>
    <property type="match status" value="1"/>
</dbReference>
<dbReference type="SMART" id="SM00248">
    <property type="entry name" value="ANK"/>
    <property type="match status" value="3"/>
</dbReference>
<organism evidence="6 7">
    <name type="scientific">Pinctada imbricata</name>
    <name type="common">Atlantic pearl-oyster</name>
    <name type="synonym">Pinctada martensii</name>
    <dbReference type="NCBI Taxonomy" id="66713"/>
    <lineage>
        <taxon>Eukaryota</taxon>
        <taxon>Metazoa</taxon>
        <taxon>Spiralia</taxon>
        <taxon>Lophotrochozoa</taxon>
        <taxon>Mollusca</taxon>
        <taxon>Bivalvia</taxon>
        <taxon>Autobranchia</taxon>
        <taxon>Pteriomorphia</taxon>
        <taxon>Pterioida</taxon>
        <taxon>Pterioidea</taxon>
        <taxon>Pteriidae</taxon>
        <taxon>Pinctada</taxon>
    </lineage>
</organism>
<dbReference type="PANTHER" id="PTHR24171:SF8">
    <property type="entry name" value="BRCA1-ASSOCIATED RING DOMAIN PROTEIN 1"/>
    <property type="match status" value="1"/>
</dbReference>
<dbReference type="GO" id="GO:0031436">
    <property type="term" value="C:BRCA1-BARD1 complex"/>
    <property type="evidence" value="ECO:0007669"/>
    <property type="project" value="TreeGrafter"/>
</dbReference>
<dbReference type="InterPro" id="IPR036420">
    <property type="entry name" value="BRCT_dom_sf"/>
</dbReference>
<feature type="compositionally biased region" description="Acidic residues" evidence="4">
    <location>
        <begin position="210"/>
        <end position="221"/>
    </location>
</feature>
<feature type="compositionally biased region" description="Polar residues" evidence="4">
    <location>
        <begin position="255"/>
        <end position="269"/>
    </location>
</feature>
<dbReference type="SMART" id="SM00292">
    <property type="entry name" value="BRCT"/>
    <property type="match status" value="2"/>
</dbReference>
<dbReference type="Pfam" id="PF16589">
    <property type="entry name" value="BRCT_2"/>
    <property type="match status" value="1"/>
</dbReference>
<dbReference type="PANTHER" id="PTHR24171">
    <property type="entry name" value="ANKYRIN REPEAT DOMAIN-CONTAINING PROTEIN 39-RELATED"/>
    <property type="match status" value="1"/>
</dbReference>
<dbReference type="CDD" id="cd17720">
    <property type="entry name" value="BRCT_Bard1_rpt2"/>
    <property type="match status" value="1"/>
</dbReference>
<accession>A0AA88YXN8</accession>
<protein>
    <recommendedName>
        <fullName evidence="5">BRCT domain-containing protein</fullName>
    </recommendedName>
</protein>
<dbReference type="Proteomes" id="UP001186944">
    <property type="component" value="Unassembled WGS sequence"/>
</dbReference>
<dbReference type="PROSITE" id="PS50088">
    <property type="entry name" value="ANK_REPEAT"/>
    <property type="match status" value="3"/>
</dbReference>
<reference evidence="6" key="1">
    <citation type="submission" date="2019-08" db="EMBL/GenBank/DDBJ databases">
        <title>The improved chromosome-level genome for the pearl oyster Pinctada fucata martensii using PacBio sequencing and Hi-C.</title>
        <authorList>
            <person name="Zheng Z."/>
        </authorList>
    </citation>
    <scope>NUCLEOTIDE SEQUENCE</scope>
    <source>
        <strain evidence="6">ZZ-2019</strain>
        <tissue evidence="6">Adductor muscle</tissue>
    </source>
</reference>
<feature type="compositionally biased region" description="Basic residues" evidence="4">
    <location>
        <begin position="275"/>
        <end position="293"/>
    </location>
</feature>
<dbReference type="PROSITE" id="PS50297">
    <property type="entry name" value="ANK_REP_REGION"/>
    <property type="match status" value="3"/>
</dbReference>
<dbReference type="AlphaFoldDB" id="A0AA88YXN8"/>
<evidence type="ECO:0000259" key="5">
    <source>
        <dbReference type="PROSITE" id="PS50172"/>
    </source>
</evidence>
<dbReference type="GO" id="GO:0070531">
    <property type="term" value="C:BRCA1-A complex"/>
    <property type="evidence" value="ECO:0007669"/>
    <property type="project" value="TreeGrafter"/>
</dbReference>
<evidence type="ECO:0000256" key="4">
    <source>
        <dbReference type="SAM" id="MobiDB-lite"/>
    </source>
</evidence>
<keyword evidence="1" id="KW-0677">Repeat</keyword>
<dbReference type="GO" id="GO:0004842">
    <property type="term" value="F:ubiquitin-protein transferase activity"/>
    <property type="evidence" value="ECO:0007669"/>
    <property type="project" value="TreeGrafter"/>
</dbReference>
<feature type="compositionally biased region" description="Basic residues" evidence="4">
    <location>
        <begin position="143"/>
        <end position="153"/>
    </location>
</feature>
<dbReference type="CDD" id="cd17734">
    <property type="entry name" value="BRCT_Bard1_rpt1"/>
    <property type="match status" value="1"/>
</dbReference>
<gene>
    <name evidence="6" type="ORF">FSP39_021013</name>
</gene>
<evidence type="ECO:0000256" key="3">
    <source>
        <dbReference type="PROSITE-ProRule" id="PRU00023"/>
    </source>
</evidence>
<dbReference type="SUPFAM" id="SSF52113">
    <property type="entry name" value="BRCT domain"/>
    <property type="match status" value="2"/>
</dbReference>
<keyword evidence="2 3" id="KW-0040">ANK repeat</keyword>
<dbReference type="Pfam" id="PF12796">
    <property type="entry name" value="Ank_2"/>
    <property type="match status" value="1"/>
</dbReference>
<feature type="repeat" description="ANK" evidence="3">
    <location>
        <begin position="478"/>
        <end position="510"/>
    </location>
</feature>
<evidence type="ECO:0000313" key="7">
    <source>
        <dbReference type="Proteomes" id="UP001186944"/>
    </source>
</evidence>
<evidence type="ECO:0000256" key="2">
    <source>
        <dbReference type="ARBA" id="ARBA00023043"/>
    </source>
</evidence>
<feature type="domain" description="BRCT" evidence="5">
    <location>
        <begin position="659"/>
        <end position="764"/>
    </location>
</feature>
<dbReference type="Gene3D" id="3.40.50.10190">
    <property type="entry name" value="BRCT domain"/>
    <property type="match status" value="2"/>
</dbReference>
<evidence type="ECO:0000313" key="6">
    <source>
        <dbReference type="EMBL" id="KAK3109008.1"/>
    </source>
</evidence>
<feature type="repeat" description="ANK" evidence="3">
    <location>
        <begin position="445"/>
        <end position="477"/>
    </location>
</feature>
<dbReference type="PROSITE" id="PS50172">
    <property type="entry name" value="BRCT"/>
    <property type="match status" value="2"/>
</dbReference>
<dbReference type="SUPFAM" id="SSF48403">
    <property type="entry name" value="Ankyrin repeat"/>
    <property type="match status" value="1"/>
</dbReference>
<dbReference type="InterPro" id="IPR001357">
    <property type="entry name" value="BRCT_dom"/>
</dbReference>
<feature type="domain" description="BRCT" evidence="5">
    <location>
        <begin position="542"/>
        <end position="637"/>
    </location>
</feature>
<sequence>MQWMLHVTYIFRLIDLVKKFGVAQSALVKKFGAAQYLANECCKRHLGDTCPVCLIPGHVKDAQVNRQLYNLVALTQRLEKVLLGETDDDDEEIKPCERNSIESNEAPPLQPLPSNRGQRLRNRGSVYDFESPSHSPVQSPLHRQPRSRKRPVKKAVQGSNGSVQQNSISNYNKRVSPKSAKIMAANQTTMSQYFDYMEDEEEAGYQIEAPETENEAVENENEASKNSSRMDKVTNGNRGGITEQNEVKITDFESDSNVDGQTSSASKRMSNSHQKNSKKKNPNKQLKQKGKNLRLRELSKSLNEGDSSDCHITEEESDSSRGNMKDGSRKIAKSKRRHSVDMVSFLGVRLNTDPKSSKDVDPIALLETGDSLLLESNQKKSNKNLNRRSLNSSLTLGGKKSTVNTVDKKNAKGETPLQVACIKGDTERVCDLLEQGANPNSKDYAGWTPLHEACHHGHVRIAEMLLEKGALIDVPGTDNDTPLHDAICQGKTACVTLLVSWGASLSIRNAKGWTPADLALSEDMVQAIETPVIHQANHTPMEVDVPLQQSLCFLSTGLSREQKGVLQKCAGLLRAQIVDEFTPLVSHVITSVNKDGVCPRTIKYLQSVLTGKWIVSMEWIAMCLEYEDRVCEDAFEVPGASSTPESLAPQKGRLNSQKQLPGLFDGCQFYFQGTFEYPTPRREDLVGLVKLGGGKVLTREPKPGHISESDLSTPYHSQLGRVSCCIYIVHDNGSPFAPIKTPVISTITPSWIMDCIANFQLLPC</sequence>
<feature type="compositionally biased region" description="Polar residues" evidence="4">
    <location>
        <begin position="157"/>
        <end position="173"/>
    </location>
</feature>
<dbReference type="Gene3D" id="1.25.40.20">
    <property type="entry name" value="Ankyrin repeat-containing domain"/>
    <property type="match status" value="1"/>
</dbReference>
<dbReference type="InterPro" id="IPR036770">
    <property type="entry name" value="Ankyrin_rpt-contain_sf"/>
</dbReference>
<dbReference type="InterPro" id="IPR002110">
    <property type="entry name" value="Ankyrin_rpt"/>
</dbReference>
<dbReference type="GO" id="GO:0085020">
    <property type="term" value="P:protein K6-linked ubiquitination"/>
    <property type="evidence" value="ECO:0007669"/>
    <property type="project" value="TreeGrafter"/>
</dbReference>
<keyword evidence="7" id="KW-1185">Reference proteome</keyword>
<dbReference type="SUPFAM" id="SSF57850">
    <property type="entry name" value="RING/U-box"/>
    <property type="match status" value="1"/>
</dbReference>
<feature type="region of interest" description="Disordered" evidence="4">
    <location>
        <begin position="208"/>
        <end position="338"/>
    </location>
</feature>
<comment type="caution">
    <text evidence="6">The sequence shown here is derived from an EMBL/GenBank/DDBJ whole genome shotgun (WGS) entry which is preliminary data.</text>
</comment>
<feature type="region of interest" description="Disordered" evidence="4">
    <location>
        <begin position="377"/>
        <end position="397"/>
    </location>
</feature>